<evidence type="ECO:0000256" key="1">
    <source>
        <dbReference type="ARBA" id="ARBA00022649"/>
    </source>
</evidence>
<name>A0A0G1ULD3_9BACT</name>
<reference evidence="2 3" key="1">
    <citation type="journal article" date="2015" name="Nature">
        <title>rRNA introns, odd ribosomes, and small enigmatic genomes across a large radiation of phyla.</title>
        <authorList>
            <person name="Brown C.T."/>
            <person name="Hug L.A."/>
            <person name="Thomas B.C."/>
            <person name="Sharon I."/>
            <person name="Castelle C.J."/>
            <person name="Singh A."/>
            <person name="Wilkins M.J."/>
            <person name="Williams K.H."/>
            <person name="Banfield J.F."/>
        </authorList>
    </citation>
    <scope>NUCLEOTIDE SEQUENCE [LARGE SCALE GENOMIC DNA]</scope>
</reference>
<dbReference type="SUPFAM" id="SSF143011">
    <property type="entry name" value="RelE-like"/>
    <property type="match status" value="1"/>
</dbReference>
<dbReference type="EMBL" id="LCPJ01000029">
    <property type="protein sequence ID" value="KKU94944.1"/>
    <property type="molecule type" value="Genomic_DNA"/>
</dbReference>
<dbReference type="InterPro" id="IPR035093">
    <property type="entry name" value="RelE/ParE_toxin_dom_sf"/>
</dbReference>
<evidence type="ECO:0008006" key="4">
    <source>
        <dbReference type="Google" id="ProtNLM"/>
    </source>
</evidence>
<dbReference type="Gene3D" id="3.30.2310.20">
    <property type="entry name" value="RelE-like"/>
    <property type="match status" value="1"/>
</dbReference>
<comment type="caution">
    <text evidence="2">The sequence shown here is derived from an EMBL/GenBank/DDBJ whole genome shotgun (WGS) entry which is preliminary data.</text>
</comment>
<accession>A0A0G1ULD3</accession>
<dbReference type="AlphaFoldDB" id="A0A0G1ULD3"/>
<proteinExistence type="predicted"/>
<dbReference type="Pfam" id="PF15738">
    <property type="entry name" value="YafQ_toxin"/>
    <property type="match status" value="1"/>
</dbReference>
<dbReference type="NCBIfam" id="TIGR02385">
    <property type="entry name" value="RelE_StbE"/>
    <property type="match status" value="1"/>
</dbReference>
<dbReference type="Proteomes" id="UP000034661">
    <property type="component" value="Unassembled WGS sequence"/>
</dbReference>
<evidence type="ECO:0000313" key="3">
    <source>
        <dbReference type="Proteomes" id="UP000034661"/>
    </source>
</evidence>
<protein>
    <recommendedName>
        <fullName evidence="4">Plasmid stabilization system</fullName>
    </recommendedName>
</protein>
<dbReference type="InterPro" id="IPR004386">
    <property type="entry name" value="Toxin_YafQ-like"/>
</dbReference>
<organism evidence="2 3">
    <name type="scientific">Candidatus Gottesmanbacteria bacterium GW2011_GWA1_48_13</name>
    <dbReference type="NCBI Taxonomy" id="1618439"/>
    <lineage>
        <taxon>Bacteria</taxon>
        <taxon>Candidatus Gottesmaniibacteriota</taxon>
    </lineage>
</organism>
<sequence>MRIDYHQNFSKHYKKRIANNPSLNARFTERLILFESNPQNPLLRNHRLVGKKENYWSFSITGDIRVVYRLENNRVLLYDIGTHNQVY</sequence>
<gene>
    <name evidence="2" type="ORF">UY27_C0029G0002</name>
</gene>
<keyword evidence="1" id="KW-1277">Toxin-antitoxin system</keyword>
<dbReference type="InterPro" id="IPR007712">
    <property type="entry name" value="RelE/ParE_toxin"/>
</dbReference>
<evidence type="ECO:0000313" key="2">
    <source>
        <dbReference type="EMBL" id="KKU94944.1"/>
    </source>
</evidence>